<dbReference type="SUPFAM" id="SSF49464">
    <property type="entry name" value="Carboxypeptidase regulatory domain-like"/>
    <property type="match status" value="3"/>
</dbReference>
<dbReference type="SUPFAM" id="SSF103088">
    <property type="entry name" value="OmpA-like"/>
    <property type="match status" value="1"/>
</dbReference>
<gene>
    <name evidence="6" type="ORF">ENI34_07070</name>
</gene>
<dbReference type="PANTHER" id="PTHR30329:SF21">
    <property type="entry name" value="LIPOPROTEIN YIAD-RELATED"/>
    <property type="match status" value="1"/>
</dbReference>
<evidence type="ECO:0000256" key="3">
    <source>
        <dbReference type="ARBA" id="ARBA00023237"/>
    </source>
</evidence>
<dbReference type="GO" id="GO:0009279">
    <property type="term" value="C:cell outer membrane"/>
    <property type="evidence" value="ECO:0007669"/>
    <property type="project" value="UniProtKB-SubCell"/>
</dbReference>
<dbReference type="AlphaFoldDB" id="A0A9C9EMI8"/>
<keyword evidence="2 4" id="KW-0472">Membrane</keyword>
<protein>
    <recommendedName>
        <fullName evidence="5">OmpA-like domain-containing protein</fullName>
    </recommendedName>
</protein>
<sequence length="697" mass="78151">MKKLLFIICALPLVLLAQEGSIYGGRGMFKLQYAQPYNMGVLSFHIAPQERFEEIETTQGGRNVVDRRHFFEVSTGLTYSIIDYIDMRFDITPFCKWFEMNNYPIDRGDPDPVIGIKSIKIGGKVGYPFIVEEMTPLLYAFGIDGYVDIGPGLSEEWFSNALEQDRRFYSDSFPEAGGDPYAPNFPPHIPHDPDICVTGLFDFRIGPFATHFNGGYLSTGPDKRPYYVDSTEFENRYVRSDYAPHGFGVELMPSEDVRILFETYGLFDLDAREESLWVTPGIRFGSRSVSFDIGCELGLVNPTSEDFWWKVFFNLSGGADLVKKVEVHIPIAKITGRIYDAKTNNPIAATITFPGSDQEAIQTSELGTYEVSLTPGSYRLHVEASGYRWQEKGIVLKDGDQLVLDFNLNRKPVTKIIGKVYDAETKLPLVAQITFPQTNINPISSDTAGMYHLTIAPGTYRIHVEATNYQFNEKVVTLKENETKVVDIGLTKIGVAQATLTGKVSEKETGKPLLAQLTFIDTEIPKVTTDPSTGIYKVTVKPGTYSVKVEAEDYVPESAPIVLAKDETKIQNFTLRPIPKVGEKVVLKGIYFDFNSAVIKPTSYPVLDDAAKVLKAKPKMRVEISGHTDSVGSDSYNQKLSYQRANAVRDYLIRYHNIDPSRLIAVGYGESQPIADNRTKAGRDLNRRIEFKILSWE</sequence>
<comment type="caution">
    <text evidence="6">The sequence shown here is derived from an EMBL/GenBank/DDBJ whole genome shotgun (WGS) entry which is preliminary data.</text>
</comment>
<dbReference type="InterPro" id="IPR006665">
    <property type="entry name" value="OmpA-like"/>
</dbReference>
<dbReference type="Proteomes" id="UP000885826">
    <property type="component" value="Unassembled WGS sequence"/>
</dbReference>
<evidence type="ECO:0000313" key="6">
    <source>
        <dbReference type="EMBL" id="HEC78888.1"/>
    </source>
</evidence>
<evidence type="ECO:0000313" key="7">
    <source>
        <dbReference type="Proteomes" id="UP000885826"/>
    </source>
</evidence>
<evidence type="ECO:0000256" key="2">
    <source>
        <dbReference type="ARBA" id="ARBA00023136"/>
    </source>
</evidence>
<keyword evidence="3" id="KW-0998">Cell outer membrane</keyword>
<dbReference type="EMBL" id="DRIG01000075">
    <property type="protein sequence ID" value="HEC78888.1"/>
    <property type="molecule type" value="Genomic_DNA"/>
</dbReference>
<proteinExistence type="predicted"/>
<evidence type="ECO:0000256" key="4">
    <source>
        <dbReference type="PROSITE-ProRule" id="PRU00473"/>
    </source>
</evidence>
<reference evidence="6" key="1">
    <citation type="journal article" date="2020" name="mSystems">
        <title>Genome- and Community-Level Interaction Insights into Carbon Utilization and Element Cycling Functions of Hydrothermarchaeota in Hydrothermal Sediment.</title>
        <authorList>
            <person name="Zhou Z."/>
            <person name="Liu Y."/>
            <person name="Xu W."/>
            <person name="Pan J."/>
            <person name="Luo Z.H."/>
            <person name="Li M."/>
        </authorList>
    </citation>
    <scope>NUCLEOTIDE SEQUENCE</scope>
    <source>
        <strain evidence="6">HyVt-388</strain>
    </source>
</reference>
<dbReference type="InterPro" id="IPR008969">
    <property type="entry name" value="CarboxyPept-like_regulatory"/>
</dbReference>
<dbReference type="Gene3D" id="3.30.1330.60">
    <property type="entry name" value="OmpA-like domain"/>
    <property type="match status" value="1"/>
</dbReference>
<evidence type="ECO:0000259" key="5">
    <source>
        <dbReference type="PROSITE" id="PS51123"/>
    </source>
</evidence>
<organism evidence="6 7">
    <name type="scientific">candidate division WOR-3 bacterium</name>
    <dbReference type="NCBI Taxonomy" id="2052148"/>
    <lineage>
        <taxon>Bacteria</taxon>
        <taxon>Bacteria division WOR-3</taxon>
    </lineage>
</organism>
<dbReference type="Gene3D" id="2.60.40.1120">
    <property type="entry name" value="Carboxypeptidase-like, regulatory domain"/>
    <property type="match status" value="3"/>
</dbReference>
<dbReference type="PROSITE" id="PS51123">
    <property type="entry name" value="OMPA_2"/>
    <property type="match status" value="1"/>
</dbReference>
<dbReference type="InterPro" id="IPR006664">
    <property type="entry name" value="OMP_bac"/>
</dbReference>
<name>A0A9C9EMI8_UNCW3</name>
<evidence type="ECO:0000256" key="1">
    <source>
        <dbReference type="ARBA" id="ARBA00004442"/>
    </source>
</evidence>
<comment type="subcellular location">
    <subcellularLocation>
        <location evidence="1">Cell outer membrane</location>
    </subcellularLocation>
</comment>
<dbReference type="InterPro" id="IPR036737">
    <property type="entry name" value="OmpA-like_sf"/>
</dbReference>
<dbReference type="PANTHER" id="PTHR30329">
    <property type="entry name" value="STATOR ELEMENT OF FLAGELLAR MOTOR COMPLEX"/>
    <property type="match status" value="1"/>
</dbReference>
<dbReference type="InterPro" id="IPR050330">
    <property type="entry name" value="Bact_OuterMem_StrucFunc"/>
</dbReference>
<dbReference type="CDD" id="cd07185">
    <property type="entry name" value="OmpA_C-like"/>
    <property type="match status" value="1"/>
</dbReference>
<feature type="domain" description="OmpA-like" evidence="5">
    <location>
        <begin position="581"/>
        <end position="697"/>
    </location>
</feature>
<dbReference type="PRINTS" id="PR01021">
    <property type="entry name" value="OMPADOMAIN"/>
</dbReference>
<dbReference type="Pfam" id="PF13620">
    <property type="entry name" value="CarboxypepD_reg"/>
    <property type="match status" value="1"/>
</dbReference>
<accession>A0A9C9EMI8</accession>
<dbReference type="Pfam" id="PF00691">
    <property type="entry name" value="OmpA"/>
    <property type="match status" value="1"/>
</dbReference>